<evidence type="ECO:0000256" key="2">
    <source>
        <dbReference type="ARBA" id="ARBA00022490"/>
    </source>
</evidence>
<name>A0A4Y8RGK9_9HYPH</name>
<dbReference type="Gene3D" id="1.10.10.10">
    <property type="entry name" value="Winged helix-like DNA-binding domain superfamily/Winged helix DNA-binding domain"/>
    <property type="match status" value="1"/>
</dbReference>
<dbReference type="InterPro" id="IPR000835">
    <property type="entry name" value="HTH_MarR-typ"/>
</dbReference>
<dbReference type="SUPFAM" id="SSF46785">
    <property type="entry name" value="Winged helix' DNA-binding domain"/>
    <property type="match status" value="1"/>
</dbReference>
<dbReference type="PANTHER" id="PTHR33164:SF5">
    <property type="entry name" value="ORGANIC HYDROPEROXIDE RESISTANCE TRANSCRIPTIONAL REGULATOR"/>
    <property type="match status" value="1"/>
</dbReference>
<dbReference type="Proteomes" id="UP000298179">
    <property type="component" value="Unassembled WGS sequence"/>
</dbReference>
<keyword evidence="8" id="KW-1185">Reference proteome</keyword>
<dbReference type="EMBL" id="SOZD01000004">
    <property type="protein sequence ID" value="TFF21621.1"/>
    <property type="molecule type" value="Genomic_DNA"/>
</dbReference>
<dbReference type="PANTHER" id="PTHR33164">
    <property type="entry name" value="TRANSCRIPTIONAL REGULATOR, MARR FAMILY"/>
    <property type="match status" value="1"/>
</dbReference>
<evidence type="ECO:0000259" key="6">
    <source>
        <dbReference type="PROSITE" id="PS50995"/>
    </source>
</evidence>
<evidence type="ECO:0000256" key="1">
    <source>
        <dbReference type="ARBA" id="ARBA00004496"/>
    </source>
</evidence>
<dbReference type="InterPro" id="IPR039422">
    <property type="entry name" value="MarR/SlyA-like"/>
</dbReference>
<comment type="subcellular location">
    <subcellularLocation>
        <location evidence="1">Cytoplasm</location>
    </subcellularLocation>
</comment>
<accession>A0A4Y8RGK9</accession>
<dbReference type="InterPro" id="IPR036388">
    <property type="entry name" value="WH-like_DNA-bd_sf"/>
</dbReference>
<proteinExistence type="predicted"/>
<sequence length="152" mass="16371">MGADEQGGDDDLALDRQVCFPLYAASNLITRLYRPALAPLGLTYPQYLVMLVLWESSPESVGGLGERLHLDSGTLTPLVKRLEAAGLVTRRRDAADERRVLVDLTGAGRALKAKARNIPKTLGAGLHLDASEVEELRETVTRLVGLIAAAEP</sequence>
<dbReference type="GO" id="GO:0003677">
    <property type="term" value="F:DNA binding"/>
    <property type="evidence" value="ECO:0007669"/>
    <property type="project" value="UniProtKB-KW"/>
</dbReference>
<keyword evidence="3" id="KW-0805">Transcription regulation</keyword>
<evidence type="ECO:0000256" key="3">
    <source>
        <dbReference type="ARBA" id="ARBA00023015"/>
    </source>
</evidence>
<reference evidence="7 8" key="1">
    <citation type="submission" date="2019-03" db="EMBL/GenBank/DDBJ databases">
        <title>Jiella endophytica sp. nov., a novel endophytic bacterium isolated from root of Ficus microcarpa Linn. f.</title>
        <authorList>
            <person name="Tuo L."/>
        </authorList>
    </citation>
    <scope>NUCLEOTIDE SEQUENCE [LARGE SCALE GENOMIC DNA]</scope>
    <source>
        <strain evidence="7 8">CBS5Q-3</strain>
    </source>
</reference>
<dbReference type="AlphaFoldDB" id="A0A4Y8RGK9"/>
<dbReference type="GO" id="GO:0006950">
    <property type="term" value="P:response to stress"/>
    <property type="evidence" value="ECO:0007669"/>
    <property type="project" value="TreeGrafter"/>
</dbReference>
<evidence type="ECO:0000313" key="7">
    <source>
        <dbReference type="EMBL" id="TFF21621.1"/>
    </source>
</evidence>
<feature type="domain" description="HTH marR-type" evidence="6">
    <location>
        <begin position="15"/>
        <end position="145"/>
    </location>
</feature>
<comment type="caution">
    <text evidence="7">The sequence shown here is derived from an EMBL/GenBank/DDBJ whole genome shotgun (WGS) entry which is preliminary data.</text>
</comment>
<dbReference type="InterPro" id="IPR055166">
    <property type="entry name" value="Transc_reg_Sar_Rot_HTH"/>
</dbReference>
<evidence type="ECO:0000256" key="4">
    <source>
        <dbReference type="ARBA" id="ARBA00023125"/>
    </source>
</evidence>
<keyword evidence="4" id="KW-0238">DNA-binding</keyword>
<evidence type="ECO:0000256" key="5">
    <source>
        <dbReference type="ARBA" id="ARBA00023163"/>
    </source>
</evidence>
<dbReference type="SMART" id="SM00347">
    <property type="entry name" value="HTH_MARR"/>
    <property type="match status" value="1"/>
</dbReference>
<dbReference type="FunFam" id="1.10.10.10:FF:000163">
    <property type="entry name" value="MarR family transcriptional regulator"/>
    <property type="match status" value="1"/>
</dbReference>
<dbReference type="GO" id="GO:0005737">
    <property type="term" value="C:cytoplasm"/>
    <property type="evidence" value="ECO:0007669"/>
    <property type="project" value="UniProtKB-SubCell"/>
</dbReference>
<evidence type="ECO:0000313" key="8">
    <source>
        <dbReference type="Proteomes" id="UP000298179"/>
    </source>
</evidence>
<dbReference type="RefSeq" id="WP_134762504.1">
    <property type="nucleotide sequence ID" value="NZ_SOZD01000004.1"/>
</dbReference>
<dbReference type="InterPro" id="IPR036390">
    <property type="entry name" value="WH_DNA-bd_sf"/>
</dbReference>
<keyword evidence="2" id="KW-0963">Cytoplasm</keyword>
<keyword evidence="5" id="KW-0804">Transcription</keyword>
<dbReference type="PROSITE" id="PS50995">
    <property type="entry name" value="HTH_MARR_2"/>
    <property type="match status" value="1"/>
</dbReference>
<gene>
    <name evidence="7" type="ORF">E3C22_13055</name>
</gene>
<organism evidence="7 8">
    <name type="scientific">Jiella endophytica</name>
    <dbReference type="NCBI Taxonomy" id="2558362"/>
    <lineage>
        <taxon>Bacteria</taxon>
        <taxon>Pseudomonadati</taxon>
        <taxon>Pseudomonadota</taxon>
        <taxon>Alphaproteobacteria</taxon>
        <taxon>Hyphomicrobiales</taxon>
        <taxon>Aurantimonadaceae</taxon>
        <taxon>Jiella</taxon>
    </lineage>
</organism>
<dbReference type="OrthoDB" id="9806864at2"/>
<dbReference type="GO" id="GO:0003700">
    <property type="term" value="F:DNA-binding transcription factor activity"/>
    <property type="evidence" value="ECO:0007669"/>
    <property type="project" value="InterPro"/>
</dbReference>
<protein>
    <submittedName>
        <fullName evidence="7">MarR family transcriptional regulator</fullName>
    </submittedName>
</protein>
<dbReference type="Pfam" id="PF22381">
    <property type="entry name" value="Staph_reg_Sar_Rot"/>
    <property type="match status" value="1"/>
</dbReference>